<protein>
    <submittedName>
        <fullName evidence="2">Type I site-specific deoxyribonuclease, HsdR family</fullName>
    </submittedName>
</protein>
<proteinExistence type="predicted"/>
<name>A0A0G0ZZR1_9BACT</name>
<dbReference type="InterPro" id="IPR022625">
    <property type="entry name" value="TypeI_RM_Rsu_C"/>
</dbReference>
<accession>A0A0G0ZZR1</accession>
<evidence type="ECO:0000313" key="2">
    <source>
        <dbReference type="EMBL" id="KKS54250.1"/>
    </source>
</evidence>
<dbReference type="Proteomes" id="UP000034837">
    <property type="component" value="Unassembled WGS sequence"/>
</dbReference>
<dbReference type="AlphaFoldDB" id="A0A0G0ZZR1"/>
<dbReference type="EMBL" id="LCDO01000037">
    <property type="protein sequence ID" value="KKS54250.1"/>
    <property type="molecule type" value="Genomic_DNA"/>
</dbReference>
<organism evidence="2 3">
    <name type="scientific">Candidatus Magasanikbacteria bacterium GW2011_GWA2_42_32</name>
    <dbReference type="NCBI Taxonomy" id="1619039"/>
    <lineage>
        <taxon>Bacteria</taxon>
        <taxon>Candidatus Magasanikiibacteriota</taxon>
    </lineage>
</organism>
<evidence type="ECO:0000313" key="3">
    <source>
        <dbReference type="Proteomes" id="UP000034837"/>
    </source>
</evidence>
<feature type="domain" description="Type I restriction enzyme R protein C-terminal" evidence="1">
    <location>
        <begin position="1"/>
        <end position="149"/>
    </location>
</feature>
<evidence type="ECO:0000259" key="1">
    <source>
        <dbReference type="Pfam" id="PF12008"/>
    </source>
</evidence>
<dbReference type="Pfam" id="PF12008">
    <property type="entry name" value="EcoR124_C"/>
    <property type="match status" value="1"/>
</dbReference>
<reference evidence="2 3" key="1">
    <citation type="journal article" date="2015" name="Nature">
        <title>rRNA introns, odd ribosomes, and small enigmatic genomes across a large radiation of phyla.</title>
        <authorList>
            <person name="Brown C.T."/>
            <person name="Hug L.A."/>
            <person name="Thomas B.C."/>
            <person name="Sharon I."/>
            <person name="Castelle C.J."/>
            <person name="Singh A."/>
            <person name="Wilkins M.J."/>
            <person name="Williams K.H."/>
            <person name="Banfield J.F."/>
        </authorList>
    </citation>
    <scope>NUCLEOTIDE SEQUENCE [LARGE SCALE GENOMIC DNA]</scope>
</reference>
<dbReference type="PATRIC" id="fig|1619039.3.peg.1332"/>
<gene>
    <name evidence="2" type="ORF">UV20_C0037G0004</name>
</gene>
<sequence length="157" mass="18068">MELIKQVEINIDFVLGLIKRYHEDHNNNREILVDINKAIDSSVELRNKKDLINQFITSLDIHSVVDDDWQKFVDKKKIEELDKIIDNEGLDYDATYAFVRNSFRDGSVATTGTAITKVLPPVSRFSPTGERTQKRESVLSKLTSFFERFFDISGGKL</sequence>
<comment type="caution">
    <text evidence="2">The sequence shown here is derived from an EMBL/GenBank/DDBJ whole genome shotgun (WGS) entry which is preliminary data.</text>
</comment>